<reference evidence="4 5" key="1">
    <citation type="submission" date="2024-03" db="EMBL/GenBank/DDBJ databases">
        <title>Adaptation during the transition from Ophiocordyceps entomopathogen to insect associate is accompanied by gene loss and intensified selection.</title>
        <authorList>
            <person name="Ward C.M."/>
            <person name="Onetto C.A."/>
            <person name="Borneman A.R."/>
        </authorList>
    </citation>
    <scope>NUCLEOTIDE SEQUENCE [LARGE SCALE GENOMIC DNA]</scope>
    <source>
        <strain evidence="4">AWRI1</strain>
        <tissue evidence="4">Single Adult Female</tissue>
    </source>
</reference>
<proteinExistence type="predicted"/>
<dbReference type="InterPro" id="IPR000483">
    <property type="entry name" value="Cys-rich_flank_reg_C"/>
</dbReference>
<organism evidence="4 5">
    <name type="scientific">Parthenolecanium corni</name>
    <dbReference type="NCBI Taxonomy" id="536013"/>
    <lineage>
        <taxon>Eukaryota</taxon>
        <taxon>Metazoa</taxon>
        <taxon>Ecdysozoa</taxon>
        <taxon>Arthropoda</taxon>
        <taxon>Hexapoda</taxon>
        <taxon>Insecta</taxon>
        <taxon>Pterygota</taxon>
        <taxon>Neoptera</taxon>
        <taxon>Paraneoptera</taxon>
        <taxon>Hemiptera</taxon>
        <taxon>Sternorrhyncha</taxon>
        <taxon>Coccoidea</taxon>
        <taxon>Coccidae</taxon>
        <taxon>Parthenolecanium</taxon>
    </lineage>
</organism>
<keyword evidence="2" id="KW-0732">Signal</keyword>
<dbReference type="SMART" id="SM00082">
    <property type="entry name" value="LRRCT"/>
    <property type="match status" value="1"/>
</dbReference>
<evidence type="ECO:0000256" key="2">
    <source>
        <dbReference type="ARBA" id="ARBA00022729"/>
    </source>
</evidence>
<dbReference type="Proteomes" id="UP001367676">
    <property type="component" value="Unassembled WGS sequence"/>
</dbReference>
<dbReference type="AlphaFoldDB" id="A0AAN9TH73"/>
<dbReference type="Gene3D" id="3.80.10.10">
    <property type="entry name" value="Ribonuclease Inhibitor"/>
    <property type="match status" value="1"/>
</dbReference>
<dbReference type="InterPro" id="IPR032675">
    <property type="entry name" value="LRR_dom_sf"/>
</dbReference>
<accession>A0AAN9TH73</accession>
<evidence type="ECO:0000313" key="5">
    <source>
        <dbReference type="Proteomes" id="UP001367676"/>
    </source>
</evidence>
<protein>
    <recommendedName>
        <fullName evidence="3">LRRCT domain-containing protein</fullName>
    </recommendedName>
</protein>
<gene>
    <name evidence="4" type="ORF">V9T40_001782</name>
</gene>
<keyword evidence="1" id="KW-0433">Leucine-rich repeat</keyword>
<feature type="domain" description="LRRCT" evidence="3">
    <location>
        <begin position="41"/>
        <end position="108"/>
    </location>
</feature>
<name>A0AAN9TH73_9HEMI</name>
<evidence type="ECO:0000313" key="4">
    <source>
        <dbReference type="EMBL" id="KAK7590169.1"/>
    </source>
</evidence>
<sequence length="146" mass="16524">MWTCRRRTDKLWWRSGSTAKNGGAVAVGWTEEPGGLITKDNPWSCDCGLVWLGHWLRRWLRETVEIHTLVIKEAQQMEEMAREATCLDQRTNKHIPILDLHPEDLSCQASALSGDGSSTYLLGNHLLGCLIKSISVFGLTQYLWSL</sequence>
<evidence type="ECO:0000259" key="3">
    <source>
        <dbReference type="SMART" id="SM00082"/>
    </source>
</evidence>
<evidence type="ECO:0000256" key="1">
    <source>
        <dbReference type="ARBA" id="ARBA00022614"/>
    </source>
</evidence>
<keyword evidence="5" id="KW-1185">Reference proteome</keyword>
<dbReference type="EMBL" id="JBBCAQ010000022">
    <property type="protein sequence ID" value="KAK7590169.1"/>
    <property type="molecule type" value="Genomic_DNA"/>
</dbReference>
<comment type="caution">
    <text evidence="4">The sequence shown here is derived from an EMBL/GenBank/DDBJ whole genome shotgun (WGS) entry which is preliminary data.</text>
</comment>